<dbReference type="GO" id="GO:0005525">
    <property type="term" value="F:GTP binding"/>
    <property type="evidence" value="ECO:0007669"/>
    <property type="project" value="UniProtKB-UniRule"/>
</dbReference>
<feature type="binding site" evidence="7">
    <location>
        <position position="246"/>
    </location>
    <ligand>
        <name>K(+)</name>
        <dbReference type="ChEBI" id="CHEBI:29103"/>
    </ligand>
</feature>
<keyword evidence="6 7" id="KW-0342">GTP-binding</keyword>
<dbReference type="SUPFAM" id="SSF116878">
    <property type="entry name" value="TrmE connector domain"/>
    <property type="match status" value="1"/>
</dbReference>
<dbReference type="FunFam" id="3.30.1360.120:FF:000007">
    <property type="entry name" value="tRNA modification GTPase GTPBP3, mitochondrial"/>
    <property type="match status" value="1"/>
</dbReference>
<dbReference type="EC" id="3.6.-.-" evidence="7"/>
<evidence type="ECO:0000256" key="6">
    <source>
        <dbReference type="ARBA" id="ARBA00023134"/>
    </source>
</evidence>
<dbReference type="CDD" id="cd04164">
    <property type="entry name" value="trmE"/>
    <property type="match status" value="1"/>
</dbReference>
<dbReference type="EMBL" id="CP013002">
    <property type="protein sequence ID" value="ALL15070.1"/>
    <property type="molecule type" value="Genomic_DNA"/>
</dbReference>
<dbReference type="GO" id="GO:0030488">
    <property type="term" value="P:tRNA methylation"/>
    <property type="evidence" value="ECO:0007669"/>
    <property type="project" value="TreeGrafter"/>
</dbReference>
<dbReference type="InterPro" id="IPR031168">
    <property type="entry name" value="G_TrmE"/>
</dbReference>
<comment type="similarity">
    <text evidence="1 7 8">Belongs to the TRAFAC class TrmE-Era-EngA-EngB-Septin-like GTPase superfamily. TrmE GTPase family.</text>
</comment>
<evidence type="ECO:0000256" key="3">
    <source>
        <dbReference type="ARBA" id="ARBA00022741"/>
    </source>
</evidence>
<feature type="domain" description="TrmE-type G" evidence="9">
    <location>
        <begin position="212"/>
        <end position="371"/>
    </location>
</feature>
<reference evidence="10 11" key="1">
    <citation type="submission" date="2015-10" db="EMBL/GenBank/DDBJ databases">
        <title>Conservation of the essential genome among Caulobacter and Brevundimonas species.</title>
        <authorList>
            <person name="Scott D."/>
            <person name="Ely B."/>
        </authorList>
    </citation>
    <scope>NUCLEOTIDE SEQUENCE [LARGE SCALE GENOMIC DNA]</scope>
    <source>
        <strain evidence="10 11">CB4</strain>
    </source>
</reference>
<dbReference type="KEGG" id="chq:AQ619_17820"/>
<dbReference type="AlphaFoldDB" id="A0A0P0P3A8"/>
<feature type="binding site" evidence="7">
    <location>
        <position position="77"/>
    </location>
    <ligand>
        <name>(6S)-5-formyl-5,6,7,8-tetrahydrofolate</name>
        <dbReference type="ChEBI" id="CHEBI:57457"/>
    </ligand>
</feature>
<keyword evidence="5 7" id="KW-0630">Potassium</keyword>
<comment type="function">
    <text evidence="7">Exhibits a very high intrinsic GTPase hydrolysis rate. Involved in the addition of a carboxymethylaminomethyl (cmnm) group at the wobble position (U34) of certain tRNAs, forming tRNA-cmnm(5)s(2)U34.</text>
</comment>
<dbReference type="GO" id="GO:0005737">
    <property type="term" value="C:cytoplasm"/>
    <property type="evidence" value="ECO:0007669"/>
    <property type="project" value="UniProtKB-SubCell"/>
</dbReference>
<feature type="binding site" evidence="7">
    <location>
        <position position="222"/>
    </location>
    <ligand>
        <name>K(+)</name>
        <dbReference type="ChEBI" id="CHEBI:29103"/>
    </ligand>
</feature>
<keyword evidence="4 7" id="KW-0378">Hydrolase</keyword>
<dbReference type="NCBIfam" id="NF003661">
    <property type="entry name" value="PRK05291.1-3"/>
    <property type="match status" value="1"/>
</dbReference>
<dbReference type="NCBIfam" id="TIGR00231">
    <property type="entry name" value="small_GTP"/>
    <property type="match status" value="1"/>
</dbReference>
<dbReference type="InterPro" id="IPR006073">
    <property type="entry name" value="GTP-bd"/>
</dbReference>
<dbReference type="HAMAP" id="MF_00379">
    <property type="entry name" value="GTPase_MnmE"/>
    <property type="match status" value="1"/>
</dbReference>
<comment type="cofactor">
    <cofactor evidence="7">
        <name>K(+)</name>
        <dbReference type="ChEBI" id="CHEBI:29103"/>
    </cofactor>
    <text evidence="7">Binds 1 potassium ion per subunit.</text>
</comment>
<evidence type="ECO:0000256" key="1">
    <source>
        <dbReference type="ARBA" id="ARBA00011043"/>
    </source>
</evidence>
<dbReference type="InterPro" id="IPR027368">
    <property type="entry name" value="MnmE_dom2"/>
</dbReference>
<dbReference type="InterPro" id="IPR027266">
    <property type="entry name" value="TrmE/GcvT-like"/>
</dbReference>
<comment type="caution">
    <text evidence="7">Lacks conserved residue(s) required for the propagation of feature annotation.</text>
</comment>
<evidence type="ECO:0000256" key="2">
    <source>
        <dbReference type="ARBA" id="ARBA00022694"/>
    </source>
</evidence>
<keyword evidence="7" id="KW-0460">Magnesium</keyword>
<feature type="binding site" evidence="7">
    <location>
        <position position="226"/>
    </location>
    <ligand>
        <name>Mg(2+)</name>
        <dbReference type="ChEBI" id="CHEBI:18420"/>
    </ligand>
</feature>
<evidence type="ECO:0000259" key="9">
    <source>
        <dbReference type="PROSITE" id="PS51709"/>
    </source>
</evidence>
<dbReference type="Gene3D" id="3.30.1360.120">
    <property type="entry name" value="Probable tRNA modification gtpase trme, domain 1"/>
    <property type="match status" value="1"/>
</dbReference>
<keyword evidence="7" id="KW-0479">Metal-binding</keyword>
<evidence type="ECO:0000256" key="5">
    <source>
        <dbReference type="ARBA" id="ARBA00022958"/>
    </source>
</evidence>
<dbReference type="InterPro" id="IPR005225">
    <property type="entry name" value="Small_GTP-bd"/>
</dbReference>
<dbReference type="SUPFAM" id="SSF52540">
    <property type="entry name" value="P-loop containing nucleoside triphosphate hydrolases"/>
    <property type="match status" value="1"/>
</dbReference>
<dbReference type="Pfam" id="PF01926">
    <property type="entry name" value="MMR_HSR1"/>
    <property type="match status" value="1"/>
</dbReference>
<dbReference type="PANTHER" id="PTHR42714">
    <property type="entry name" value="TRNA MODIFICATION GTPASE GTPBP3"/>
    <property type="match status" value="1"/>
</dbReference>
<comment type="subcellular location">
    <subcellularLocation>
        <location evidence="7">Cytoplasm</location>
    </subcellularLocation>
</comment>
<evidence type="ECO:0000313" key="10">
    <source>
        <dbReference type="EMBL" id="ALL15070.1"/>
    </source>
</evidence>
<feature type="binding site" evidence="7">
    <location>
        <position position="247"/>
    </location>
    <ligand>
        <name>Mg(2+)</name>
        <dbReference type="ChEBI" id="CHEBI:18420"/>
    </ligand>
</feature>
<organism evidence="10 11">
    <name type="scientific">Caulobacter henricii</name>
    <dbReference type="NCBI Taxonomy" id="69395"/>
    <lineage>
        <taxon>Bacteria</taxon>
        <taxon>Pseudomonadati</taxon>
        <taxon>Pseudomonadota</taxon>
        <taxon>Alphaproteobacteria</taxon>
        <taxon>Caulobacterales</taxon>
        <taxon>Caulobacteraceae</taxon>
        <taxon>Caulobacter</taxon>
    </lineage>
</organism>
<feature type="binding site" evidence="7">
    <location>
        <position position="243"/>
    </location>
    <ligand>
        <name>K(+)</name>
        <dbReference type="ChEBI" id="CHEBI:29103"/>
    </ligand>
</feature>
<dbReference type="GO" id="GO:0046872">
    <property type="term" value="F:metal ion binding"/>
    <property type="evidence" value="ECO:0007669"/>
    <property type="project" value="UniProtKB-KW"/>
</dbReference>
<keyword evidence="7" id="KW-0963">Cytoplasm</keyword>
<gene>
    <name evidence="7" type="primary">mnmE</name>
    <name evidence="7" type="synonym">trmE</name>
    <name evidence="10" type="ORF">AQ619_17820</name>
</gene>
<keyword evidence="2 7" id="KW-0819">tRNA processing</keyword>
<proteinExistence type="inferred from homology"/>
<dbReference type="PANTHER" id="PTHR42714:SF2">
    <property type="entry name" value="TRNA MODIFICATION GTPASE GTPBP3, MITOCHONDRIAL"/>
    <property type="match status" value="1"/>
</dbReference>
<dbReference type="Gene3D" id="1.20.120.430">
    <property type="entry name" value="tRNA modification GTPase MnmE domain 2"/>
    <property type="match status" value="1"/>
</dbReference>
<evidence type="ECO:0000256" key="7">
    <source>
        <dbReference type="HAMAP-Rule" id="MF_00379"/>
    </source>
</evidence>
<dbReference type="Proteomes" id="UP000056905">
    <property type="component" value="Chromosome"/>
</dbReference>
<protein>
    <recommendedName>
        <fullName evidence="7">tRNA modification GTPase MnmE</fullName>
        <ecNumber evidence="7">3.6.-.-</ecNumber>
    </recommendedName>
</protein>
<dbReference type="Pfam" id="PF10396">
    <property type="entry name" value="TrmE_N"/>
    <property type="match status" value="1"/>
</dbReference>
<dbReference type="InterPro" id="IPR018948">
    <property type="entry name" value="GTP-bd_TrmE_N"/>
</dbReference>
<feature type="binding site" evidence="7">
    <location>
        <begin position="241"/>
        <end position="247"/>
    </location>
    <ligand>
        <name>GTP</name>
        <dbReference type="ChEBI" id="CHEBI:37565"/>
    </ligand>
</feature>
<dbReference type="InterPro" id="IPR025867">
    <property type="entry name" value="MnmE_helical"/>
</dbReference>
<dbReference type="RefSeq" id="WP_062150891.1">
    <property type="nucleotide sequence ID" value="NZ_CP013002.1"/>
</dbReference>
<feature type="binding site" evidence="7">
    <location>
        <position position="241"/>
    </location>
    <ligand>
        <name>K(+)</name>
        <dbReference type="ChEBI" id="CHEBI:29103"/>
    </ligand>
</feature>
<keyword evidence="11" id="KW-1185">Reference proteome</keyword>
<dbReference type="OrthoDB" id="9805918at2"/>
<dbReference type="PROSITE" id="PS51709">
    <property type="entry name" value="G_TRME"/>
    <property type="match status" value="1"/>
</dbReference>
<dbReference type="GO" id="GO:0003924">
    <property type="term" value="F:GTPase activity"/>
    <property type="evidence" value="ECO:0007669"/>
    <property type="project" value="UniProtKB-UniRule"/>
</dbReference>
<dbReference type="STRING" id="69395.AQ619_17820"/>
<dbReference type="GO" id="GO:0002098">
    <property type="term" value="P:tRNA wobble uridine modification"/>
    <property type="evidence" value="ECO:0007669"/>
    <property type="project" value="TreeGrafter"/>
</dbReference>
<feature type="binding site" evidence="7">
    <location>
        <position position="21"/>
    </location>
    <ligand>
        <name>(6S)-5-formyl-5,6,7,8-tetrahydrofolate</name>
        <dbReference type="ChEBI" id="CHEBI:57457"/>
    </ligand>
</feature>
<comment type="subunit">
    <text evidence="7">Homodimer. Heterotetramer of two MnmE and two MnmG subunits.</text>
</comment>
<dbReference type="Pfam" id="PF12631">
    <property type="entry name" value="MnmE_helical"/>
    <property type="match status" value="1"/>
</dbReference>
<dbReference type="InterPro" id="IPR027417">
    <property type="entry name" value="P-loop_NTPase"/>
</dbReference>
<keyword evidence="3 7" id="KW-0547">Nucleotide-binding</keyword>
<name>A0A0P0P3A8_9CAUL</name>
<dbReference type="CDD" id="cd14858">
    <property type="entry name" value="TrmE_N"/>
    <property type="match status" value="1"/>
</dbReference>
<dbReference type="InterPro" id="IPR004520">
    <property type="entry name" value="GTPase_MnmE"/>
</dbReference>
<feature type="binding site" evidence="7">
    <location>
        <begin position="266"/>
        <end position="269"/>
    </location>
    <ligand>
        <name>GTP</name>
        <dbReference type="ChEBI" id="CHEBI:37565"/>
    </ligand>
</feature>
<dbReference type="NCBIfam" id="TIGR00450">
    <property type="entry name" value="mnmE_trmE_thdF"/>
    <property type="match status" value="1"/>
</dbReference>
<feature type="binding site" evidence="7">
    <location>
        <position position="447"/>
    </location>
    <ligand>
        <name>(6S)-5-formyl-5,6,7,8-tetrahydrofolate</name>
        <dbReference type="ChEBI" id="CHEBI:57457"/>
    </ligand>
</feature>
<accession>A0A0P0P3A8</accession>
<dbReference type="Gene3D" id="3.40.50.300">
    <property type="entry name" value="P-loop containing nucleotide triphosphate hydrolases"/>
    <property type="match status" value="1"/>
</dbReference>
<sequence>MTDTIFALATAAGRAAVAVVRISGPATLHVVSALAGKVPPARLAALRRLKHRGIELDEALVLRFQGPASYTGEDAAEFHVHGGRAVVDALMLALADLGLRLAEPGEFTRRAFENGKLDLAQAEGVADLIDAETEAQRRQALGQVGGALTRRYDRWRDLLVESLAMLEAAVDFPDEDLPEAVAQRARPGLVALASEIDAALADVSRGHRVRDGYRIALVGAPNAGKSTVLNGLVEREAAIVTAIAGTTRDIIEVPLELGGYRVLLADTAGLRDTDDVVEAEGVRRARTWSSEADLRLWIVDGFHVEQLDLDEGPVLSAGDWVVINKMDIADPAAASLVAKGLRNRGLMVTTVSARAPGELDRLKAALVDHVTEALSGSEFPAATRLRHAERLREARAFLARALSSEGLEVELAAEDVRLTARALGRITGTIDAEDVLDRVFSSFCIGK</sequence>
<feature type="binding site" evidence="7">
    <location>
        <position position="116"/>
    </location>
    <ligand>
        <name>(6S)-5-formyl-5,6,7,8-tetrahydrofolate</name>
        <dbReference type="ChEBI" id="CHEBI:57457"/>
    </ligand>
</feature>
<feature type="binding site" evidence="7">
    <location>
        <begin position="222"/>
        <end position="227"/>
    </location>
    <ligand>
        <name>GTP</name>
        <dbReference type="ChEBI" id="CHEBI:37565"/>
    </ligand>
</feature>
<evidence type="ECO:0000313" key="11">
    <source>
        <dbReference type="Proteomes" id="UP000056905"/>
    </source>
</evidence>
<evidence type="ECO:0000256" key="4">
    <source>
        <dbReference type="ARBA" id="ARBA00022801"/>
    </source>
</evidence>
<evidence type="ECO:0000256" key="8">
    <source>
        <dbReference type="RuleBase" id="RU003313"/>
    </source>
</evidence>